<dbReference type="STRING" id="1754192.A0A1Y1VR14"/>
<reference evidence="2 3" key="2">
    <citation type="submission" date="2016-08" db="EMBL/GenBank/DDBJ databases">
        <title>Pervasive Adenine N6-methylation of Active Genes in Fungi.</title>
        <authorList>
            <consortium name="DOE Joint Genome Institute"/>
            <person name="Mondo S.J."/>
            <person name="Dannebaum R.O."/>
            <person name="Kuo R.C."/>
            <person name="Labutti K."/>
            <person name="Haridas S."/>
            <person name="Kuo A."/>
            <person name="Salamov A."/>
            <person name="Ahrendt S.R."/>
            <person name="Lipzen A."/>
            <person name="Sullivan W."/>
            <person name="Andreopoulos W.B."/>
            <person name="Clum A."/>
            <person name="Lindquist E."/>
            <person name="Daum C."/>
            <person name="Ramamoorthy G.K."/>
            <person name="Gryganskyi A."/>
            <person name="Culley D."/>
            <person name="Magnuson J.K."/>
            <person name="James T.Y."/>
            <person name="O'Malley M.A."/>
            <person name="Stajich J.E."/>
            <person name="Spatafora J.W."/>
            <person name="Visel A."/>
            <person name="Grigoriev I.V."/>
        </authorList>
    </citation>
    <scope>NUCLEOTIDE SEQUENCE [LARGE SCALE GENOMIC DNA]</scope>
    <source>
        <strain evidence="2 3">S4</strain>
    </source>
</reference>
<protein>
    <recommendedName>
        <fullName evidence="1">YMC020W-like alpha/beta hydrolase domain-containing protein</fullName>
    </recommendedName>
</protein>
<name>A0A1Y1VR14_9FUNG</name>
<gene>
    <name evidence="2" type="ORF">BCR32DRAFT_213392</name>
</gene>
<dbReference type="AlphaFoldDB" id="A0A1Y1VR14"/>
<dbReference type="EMBL" id="MCFG01000593">
    <property type="protein sequence ID" value="ORX63719.1"/>
    <property type="molecule type" value="Genomic_DNA"/>
</dbReference>
<accession>A0A1Y1VR14</accession>
<evidence type="ECO:0000313" key="3">
    <source>
        <dbReference type="Proteomes" id="UP000193944"/>
    </source>
</evidence>
<reference evidence="2 3" key="1">
    <citation type="submission" date="2016-08" db="EMBL/GenBank/DDBJ databases">
        <title>A Parts List for Fungal Cellulosomes Revealed by Comparative Genomics.</title>
        <authorList>
            <consortium name="DOE Joint Genome Institute"/>
            <person name="Haitjema C.H."/>
            <person name="Gilmore S.P."/>
            <person name="Henske J.K."/>
            <person name="Solomon K.V."/>
            <person name="De Groot R."/>
            <person name="Kuo A."/>
            <person name="Mondo S.J."/>
            <person name="Salamov A.A."/>
            <person name="Labutti K."/>
            <person name="Zhao Z."/>
            <person name="Chiniquy J."/>
            <person name="Barry K."/>
            <person name="Brewer H.M."/>
            <person name="Purvine S.O."/>
            <person name="Wright A.T."/>
            <person name="Boxma B."/>
            <person name="Van Alen T."/>
            <person name="Hackstein J.H."/>
            <person name="Baker S.E."/>
            <person name="Grigoriev I.V."/>
            <person name="O'Malley M.A."/>
        </authorList>
    </citation>
    <scope>NUCLEOTIDE SEQUENCE [LARGE SCALE GENOMIC DNA]</scope>
    <source>
        <strain evidence="2 3">S4</strain>
    </source>
</reference>
<dbReference type="OrthoDB" id="5598028at2759"/>
<evidence type="ECO:0000259" key="1">
    <source>
        <dbReference type="Pfam" id="PF26147"/>
    </source>
</evidence>
<sequence>MKLINKFTKTSLDARRIVILGVHGWFPKRSIQKMVGDPTGTSVKFCQEMAYSVITFFNDLGMEISNENVIQIPLSGEGIVENRVDNLYKQLEKRMDEVRSADIVLVSAHSQGTPVSVFILNRLLENKEIDPERQTIGMLAMAGIHHGPFPIMRENFIVKFVFNNNDENDVAKASGEELFEFNDPHEKITKYYHAALFNVLNSGVRICAVASWFDQVVPLYSATLQGINHPNLYRAIYVERRDYNDDFFTCLIDFVMKLRNRGISDFGLLVHLSDLIMGSFVYGTQGHSTIYESDNVYK</sequence>
<dbReference type="InterPro" id="IPR029058">
    <property type="entry name" value="AB_hydrolase_fold"/>
</dbReference>
<keyword evidence="3" id="KW-1185">Reference proteome</keyword>
<dbReference type="Gene3D" id="3.40.50.1820">
    <property type="entry name" value="alpha/beta hydrolase"/>
    <property type="match status" value="1"/>
</dbReference>
<dbReference type="Pfam" id="PF26147">
    <property type="entry name" value="AB_HYDROLASE_YMC0-YMC35"/>
    <property type="match status" value="1"/>
</dbReference>
<proteinExistence type="predicted"/>
<dbReference type="InterPro" id="IPR058934">
    <property type="entry name" value="YMC020W-like"/>
</dbReference>
<organism evidence="2 3">
    <name type="scientific">Anaeromyces robustus</name>
    <dbReference type="NCBI Taxonomy" id="1754192"/>
    <lineage>
        <taxon>Eukaryota</taxon>
        <taxon>Fungi</taxon>
        <taxon>Fungi incertae sedis</taxon>
        <taxon>Chytridiomycota</taxon>
        <taxon>Chytridiomycota incertae sedis</taxon>
        <taxon>Neocallimastigomycetes</taxon>
        <taxon>Neocallimastigales</taxon>
        <taxon>Neocallimastigaceae</taxon>
        <taxon>Anaeromyces</taxon>
    </lineage>
</organism>
<dbReference type="PANTHER" id="PTHR47349:SF1">
    <property type="entry name" value="AER328WP"/>
    <property type="match status" value="1"/>
</dbReference>
<dbReference type="Proteomes" id="UP000193944">
    <property type="component" value="Unassembled WGS sequence"/>
</dbReference>
<dbReference type="InterPro" id="IPR058933">
    <property type="entry name" value="YMC020W-like_ab_hydrolase"/>
</dbReference>
<evidence type="ECO:0000313" key="2">
    <source>
        <dbReference type="EMBL" id="ORX63719.1"/>
    </source>
</evidence>
<feature type="domain" description="YMC020W-like alpha/beta hydrolase" evidence="1">
    <location>
        <begin position="8"/>
        <end position="298"/>
    </location>
</feature>
<dbReference type="PANTHER" id="PTHR47349">
    <property type="entry name" value="CHROMOSOME 8, WHOLE GENOME SHOTGUN SEQUENCE"/>
    <property type="match status" value="1"/>
</dbReference>
<comment type="caution">
    <text evidence="2">The sequence shown here is derived from an EMBL/GenBank/DDBJ whole genome shotgun (WGS) entry which is preliminary data.</text>
</comment>